<evidence type="ECO:0000313" key="3">
    <source>
        <dbReference type="EMBL" id="GAA4104654.1"/>
    </source>
</evidence>
<dbReference type="PANTHER" id="PTHR11820:SF7">
    <property type="entry name" value="ACYLPYRUVASE FAHD1, MITOCHONDRIAL"/>
    <property type="match status" value="1"/>
</dbReference>
<reference evidence="4" key="1">
    <citation type="journal article" date="2019" name="Int. J. Syst. Evol. Microbiol.">
        <title>The Global Catalogue of Microorganisms (GCM) 10K type strain sequencing project: providing services to taxonomists for standard genome sequencing and annotation.</title>
        <authorList>
            <consortium name="The Broad Institute Genomics Platform"/>
            <consortium name="The Broad Institute Genome Sequencing Center for Infectious Disease"/>
            <person name="Wu L."/>
            <person name="Ma J."/>
        </authorList>
    </citation>
    <scope>NUCLEOTIDE SEQUENCE [LARGE SCALE GENOMIC DNA]</scope>
    <source>
        <strain evidence="4">JCM 16702</strain>
    </source>
</reference>
<organism evidence="3 4">
    <name type="scientific">Actinomadura miaoliensis</name>
    <dbReference type="NCBI Taxonomy" id="430685"/>
    <lineage>
        <taxon>Bacteria</taxon>
        <taxon>Bacillati</taxon>
        <taxon>Actinomycetota</taxon>
        <taxon>Actinomycetes</taxon>
        <taxon>Streptosporangiales</taxon>
        <taxon>Thermomonosporaceae</taxon>
        <taxon>Actinomadura</taxon>
    </lineage>
</organism>
<proteinExistence type="predicted"/>
<protein>
    <submittedName>
        <fullName evidence="3">Fumarylacetoacetate hydrolase family protein</fullName>
    </submittedName>
</protein>
<evidence type="ECO:0000256" key="1">
    <source>
        <dbReference type="ARBA" id="ARBA00022723"/>
    </source>
</evidence>
<dbReference type="GO" id="GO:0016787">
    <property type="term" value="F:hydrolase activity"/>
    <property type="evidence" value="ECO:0007669"/>
    <property type="project" value="UniProtKB-KW"/>
</dbReference>
<dbReference type="RefSeq" id="WP_344958856.1">
    <property type="nucleotide sequence ID" value="NZ_BAAAZG010000080.1"/>
</dbReference>
<dbReference type="Gene3D" id="3.90.850.10">
    <property type="entry name" value="Fumarylacetoacetase-like, C-terminal domain"/>
    <property type="match status" value="1"/>
</dbReference>
<dbReference type="EMBL" id="BAAAZG010000080">
    <property type="protein sequence ID" value="GAA4104654.1"/>
    <property type="molecule type" value="Genomic_DNA"/>
</dbReference>
<dbReference type="InterPro" id="IPR011234">
    <property type="entry name" value="Fumarylacetoacetase-like_C"/>
</dbReference>
<gene>
    <name evidence="3" type="ORF">GCM10022214_84110</name>
</gene>
<sequence>MKLVTFRPADSAGTERRVGVVDSERRIVHDATVLLPPGTGMPELIEGWEELGPVLRDAAGDQPTLSLDSVELLAPIPVPRRDLFCVGKNYRDHAVEFGRSGYDTPARSEDLPDKPIIFSKATTSVTGPGADIDPHAGVTAELDYEGELCVIIGRGGRGISRERAFDHVWGYTIVNDVTARDLQRDHKQWLLGKSLDTHCPMGPYAVTADEITDVTALRVETTVNGEPRQSAPVKDLIFDVPELIATISAGITLLPGDLIATGTPAGVGIGFDPPRFLATGDVVEVTITGLGTLRNRVG</sequence>
<keyword evidence="3" id="KW-0378">Hydrolase</keyword>
<dbReference type="PANTHER" id="PTHR11820">
    <property type="entry name" value="ACYLPYRUVASE"/>
    <property type="match status" value="1"/>
</dbReference>
<dbReference type="InterPro" id="IPR036663">
    <property type="entry name" value="Fumarylacetoacetase_C_sf"/>
</dbReference>
<comment type="caution">
    <text evidence="3">The sequence shown here is derived from an EMBL/GenBank/DDBJ whole genome shotgun (WGS) entry which is preliminary data.</text>
</comment>
<accession>A0ABP7X554</accession>
<keyword evidence="1" id="KW-0479">Metal-binding</keyword>
<name>A0ABP7X554_9ACTN</name>
<dbReference type="Pfam" id="PF01557">
    <property type="entry name" value="FAA_hydrolase"/>
    <property type="match status" value="1"/>
</dbReference>
<feature type="domain" description="Fumarylacetoacetase-like C-terminal" evidence="2">
    <location>
        <begin position="83"/>
        <end position="297"/>
    </location>
</feature>
<evidence type="ECO:0000259" key="2">
    <source>
        <dbReference type="Pfam" id="PF01557"/>
    </source>
</evidence>
<dbReference type="SUPFAM" id="SSF56529">
    <property type="entry name" value="FAH"/>
    <property type="match status" value="1"/>
</dbReference>
<evidence type="ECO:0000313" key="4">
    <source>
        <dbReference type="Proteomes" id="UP001500683"/>
    </source>
</evidence>
<keyword evidence="4" id="KW-1185">Reference proteome</keyword>
<dbReference type="Proteomes" id="UP001500683">
    <property type="component" value="Unassembled WGS sequence"/>
</dbReference>